<evidence type="ECO:0000313" key="1">
    <source>
        <dbReference type="Proteomes" id="UP000887579"/>
    </source>
</evidence>
<dbReference type="WBParaSite" id="ES5_v2.g14033.t1">
    <property type="protein sequence ID" value="ES5_v2.g14033.t1"/>
    <property type="gene ID" value="ES5_v2.g14033"/>
</dbReference>
<accession>A0AC34FA12</accession>
<proteinExistence type="predicted"/>
<name>A0AC34FA12_9BILA</name>
<sequence length="79" mass="8309">MAPKLIIALALIALIAGAFLIEEASAQYYYGGYGGYGLGYGYGGYGGYGYGYGYPYSSYGGYGYYGKREAGFGPGQSQQ</sequence>
<organism evidence="1 2">
    <name type="scientific">Panagrolaimus sp. ES5</name>
    <dbReference type="NCBI Taxonomy" id="591445"/>
    <lineage>
        <taxon>Eukaryota</taxon>
        <taxon>Metazoa</taxon>
        <taxon>Ecdysozoa</taxon>
        <taxon>Nematoda</taxon>
        <taxon>Chromadorea</taxon>
        <taxon>Rhabditida</taxon>
        <taxon>Tylenchina</taxon>
        <taxon>Panagrolaimomorpha</taxon>
        <taxon>Panagrolaimoidea</taxon>
        <taxon>Panagrolaimidae</taxon>
        <taxon>Panagrolaimus</taxon>
    </lineage>
</organism>
<protein>
    <submittedName>
        <fullName evidence="2">Uncharacterized protein</fullName>
    </submittedName>
</protein>
<evidence type="ECO:0000313" key="2">
    <source>
        <dbReference type="WBParaSite" id="ES5_v2.g14033.t1"/>
    </source>
</evidence>
<dbReference type="Proteomes" id="UP000887579">
    <property type="component" value="Unplaced"/>
</dbReference>
<reference evidence="2" key="1">
    <citation type="submission" date="2022-11" db="UniProtKB">
        <authorList>
            <consortium name="WormBaseParasite"/>
        </authorList>
    </citation>
    <scope>IDENTIFICATION</scope>
</reference>